<dbReference type="EMBL" id="VIWU01000001">
    <property type="protein sequence ID" value="TWF82048.1"/>
    <property type="molecule type" value="Genomic_DNA"/>
</dbReference>
<organism evidence="2 3">
    <name type="scientific">Pseudonocardia hierapolitana</name>
    <dbReference type="NCBI Taxonomy" id="1128676"/>
    <lineage>
        <taxon>Bacteria</taxon>
        <taxon>Bacillati</taxon>
        <taxon>Actinomycetota</taxon>
        <taxon>Actinomycetes</taxon>
        <taxon>Pseudonocardiales</taxon>
        <taxon>Pseudonocardiaceae</taxon>
        <taxon>Pseudonocardia</taxon>
    </lineage>
</organism>
<reference evidence="2 3" key="1">
    <citation type="submission" date="2019-06" db="EMBL/GenBank/DDBJ databases">
        <title>Sequencing the genomes of 1000 actinobacteria strains.</title>
        <authorList>
            <person name="Klenk H.-P."/>
        </authorList>
    </citation>
    <scope>NUCLEOTIDE SEQUENCE [LARGE SCALE GENOMIC DNA]</scope>
    <source>
        <strain evidence="2 3">DSM 45671</strain>
    </source>
</reference>
<protein>
    <recommendedName>
        <fullName evidence="4">Tripartite tricarboxylate transporter TctB family protein</fullName>
    </recommendedName>
</protein>
<name>A0A561T4L4_9PSEU</name>
<keyword evidence="1" id="KW-0472">Membrane</keyword>
<accession>A0A561T4L4</accession>
<feature type="transmembrane region" description="Helical" evidence="1">
    <location>
        <begin position="142"/>
        <end position="163"/>
    </location>
</feature>
<evidence type="ECO:0000313" key="3">
    <source>
        <dbReference type="Proteomes" id="UP000321261"/>
    </source>
</evidence>
<dbReference type="Proteomes" id="UP000321261">
    <property type="component" value="Unassembled WGS sequence"/>
</dbReference>
<keyword evidence="1" id="KW-0812">Transmembrane</keyword>
<proteinExistence type="predicted"/>
<gene>
    <name evidence="2" type="ORF">FHX44_117993</name>
</gene>
<dbReference type="AlphaFoldDB" id="A0A561T4L4"/>
<evidence type="ECO:0000313" key="2">
    <source>
        <dbReference type="EMBL" id="TWF82048.1"/>
    </source>
</evidence>
<keyword evidence="1" id="KW-1133">Transmembrane helix</keyword>
<feature type="transmembrane region" description="Helical" evidence="1">
    <location>
        <begin position="108"/>
        <end position="136"/>
    </location>
</feature>
<dbReference type="RefSeq" id="WP_147260444.1">
    <property type="nucleotide sequence ID" value="NZ_VIWU01000001.1"/>
</dbReference>
<evidence type="ECO:0000256" key="1">
    <source>
        <dbReference type="SAM" id="Phobius"/>
    </source>
</evidence>
<feature type="transmembrane region" description="Helical" evidence="1">
    <location>
        <begin position="35"/>
        <end position="54"/>
    </location>
</feature>
<sequence>MVDLSAVRIWADGVVLAVFLAAAAISLQALSSPTYWFPAFIALSGTVAAGYNLVADLLRVRAGHSLTEGEIVDIGASVSDGHDDAGSGSAAEPGEAGSVARRVVALTLWLVALPLLGLAVPFFYASLIWLVALLRFQARKSWLFVVVSVAVFGVLLNVLIVLLEIKMPPAVLTGLG</sequence>
<evidence type="ECO:0008006" key="4">
    <source>
        <dbReference type="Google" id="ProtNLM"/>
    </source>
</evidence>
<comment type="caution">
    <text evidence="2">The sequence shown here is derived from an EMBL/GenBank/DDBJ whole genome shotgun (WGS) entry which is preliminary data.</text>
</comment>
<feature type="transmembrane region" description="Helical" evidence="1">
    <location>
        <begin position="9"/>
        <end position="29"/>
    </location>
</feature>
<dbReference type="OrthoDB" id="3576186at2"/>
<keyword evidence="3" id="KW-1185">Reference proteome</keyword>